<sequence>MVDSGKGGLPNYPSLLGTRLYPSPPQKIQAFL</sequence>
<dbReference type="RefSeq" id="XP_008895697.1">
    <property type="nucleotide sequence ID" value="XM_008897449.1"/>
</dbReference>
<dbReference type="EMBL" id="KI669565">
    <property type="protein sequence ID" value="ETN19234.1"/>
    <property type="molecule type" value="Genomic_DNA"/>
</dbReference>
<dbReference type="Proteomes" id="UP000018817">
    <property type="component" value="Unassembled WGS sequence"/>
</dbReference>
<protein>
    <submittedName>
        <fullName evidence="1">Uncharacterized protein</fullName>
    </submittedName>
</protein>
<dbReference type="AlphaFoldDB" id="W2R3F0"/>
<gene>
    <name evidence="1" type="ORF">PPTG_21439</name>
</gene>
<evidence type="ECO:0000313" key="1">
    <source>
        <dbReference type="EMBL" id="ETN19234.1"/>
    </source>
</evidence>
<evidence type="ECO:0000313" key="2">
    <source>
        <dbReference type="Proteomes" id="UP000018817"/>
    </source>
</evidence>
<accession>W2R3F0</accession>
<proteinExistence type="predicted"/>
<reference evidence="2" key="1">
    <citation type="submission" date="2011-12" db="EMBL/GenBank/DDBJ databases">
        <authorList>
            <consortium name="The Broad Institute Genome Sequencing Platform"/>
            <person name="Russ C."/>
            <person name="Tyler B."/>
            <person name="Panabieres F."/>
            <person name="Shan W."/>
            <person name="Tripathy S."/>
            <person name="Grunwald N."/>
            <person name="Machado M."/>
            <person name="Young S.K."/>
            <person name="Zeng Q."/>
            <person name="Gargeya S."/>
            <person name="Fitzgerald M."/>
            <person name="Haas B."/>
            <person name="Abouelleil A."/>
            <person name="Alvarado L."/>
            <person name="Arachchi H.M."/>
            <person name="Berlin A."/>
            <person name="Chapman S.B."/>
            <person name="Gearin G."/>
            <person name="Goldberg J."/>
            <person name="Griggs A."/>
            <person name="Gujja S."/>
            <person name="Hansen M."/>
            <person name="Heiman D."/>
            <person name="Howarth C."/>
            <person name="Larimer J."/>
            <person name="Lui A."/>
            <person name="MacDonald P.J.P."/>
            <person name="McCowen C."/>
            <person name="Montmayeur A."/>
            <person name="Murphy C."/>
            <person name="Neiman D."/>
            <person name="Pearson M."/>
            <person name="Priest M."/>
            <person name="Roberts A."/>
            <person name="Saif S."/>
            <person name="Shea T."/>
            <person name="Sisk P."/>
            <person name="Stolte C."/>
            <person name="Sykes S."/>
            <person name="Wortman J."/>
            <person name="Nusbaum C."/>
            <person name="Birren B."/>
        </authorList>
    </citation>
    <scope>NUCLEOTIDE SEQUENCE [LARGE SCALE GENOMIC DNA]</scope>
    <source>
        <strain evidence="2">INRA-310</strain>
    </source>
</reference>
<dbReference type="VEuPathDB" id="FungiDB:PPTG_21439"/>
<reference evidence="1 2" key="2">
    <citation type="submission" date="2013-11" db="EMBL/GenBank/DDBJ databases">
        <title>The Genome Sequence of Phytophthora parasitica INRA-310.</title>
        <authorList>
            <consortium name="The Broad Institute Genomics Platform"/>
            <person name="Russ C."/>
            <person name="Tyler B."/>
            <person name="Panabieres F."/>
            <person name="Shan W."/>
            <person name="Tripathy S."/>
            <person name="Grunwald N."/>
            <person name="Machado M."/>
            <person name="Johnson C.S."/>
            <person name="Arredondo F."/>
            <person name="Hong C."/>
            <person name="Coffey M."/>
            <person name="Young S.K."/>
            <person name="Zeng Q."/>
            <person name="Gargeya S."/>
            <person name="Fitzgerald M."/>
            <person name="Abouelleil A."/>
            <person name="Alvarado L."/>
            <person name="Chapman S.B."/>
            <person name="Gainer-Dewar J."/>
            <person name="Goldberg J."/>
            <person name="Griggs A."/>
            <person name="Gujja S."/>
            <person name="Hansen M."/>
            <person name="Howarth C."/>
            <person name="Imamovic A."/>
            <person name="Ireland A."/>
            <person name="Larimer J."/>
            <person name="McCowan C."/>
            <person name="Murphy C."/>
            <person name="Pearson M."/>
            <person name="Poon T.W."/>
            <person name="Priest M."/>
            <person name="Roberts A."/>
            <person name="Saif S."/>
            <person name="Shea T."/>
            <person name="Sykes S."/>
            <person name="Wortman J."/>
            <person name="Nusbaum C."/>
            <person name="Birren B."/>
        </authorList>
    </citation>
    <scope>NUCLEOTIDE SEQUENCE [LARGE SCALE GENOMIC DNA]</scope>
    <source>
        <strain evidence="1 2">INRA-310</strain>
    </source>
</reference>
<name>W2R3F0_PHYN3</name>
<dbReference type="GeneID" id="20190038"/>
<organism evidence="1 2">
    <name type="scientific">Phytophthora nicotianae (strain INRA-310)</name>
    <name type="common">Phytophthora parasitica</name>
    <dbReference type="NCBI Taxonomy" id="761204"/>
    <lineage>
        <taxon>Eukaryota</taxon>
        <taxon>Sar</taxon>
        <taxon>Stramenopiles</taxon>
        <taxon>Oomycota</taxon>
        <taxon>Peronosporomycetes</taxon>
        <taxon>Peronosporales</taxon>
        <taxon>Peronosporaceae</taxon>
        <taxon>Phytophthora</taxon>
    </lineage>
</organism>